<feature type="transmembrane region" description="Helical" evidence="1">
    <location>
        <begin position="6"/>
        <end position="31"/>
    </location>
</feature>
<keyword evidence="1" id="KW-0472">Membrane</keyword>
<feature type="transmembrane region" description="Helical" evidence="1">
    <location>
        <begin position="164"/>
        <end position="181"/>
    </location>
</feature>
<feature type="transmembrane region" description="Helical" evidence="1">
    <location>
        <begin position="69"/>
        <end position="92"/>
    </location>
</feature>
<dbReference type="KEGG" id="halc:EY643_06075"/>
<reference evidence="2 3" key="1">
    <citation type="submission" date="2019-02" db="EMBL/GenBank/DDBJ databases">
        <authorList>
            <person name="Li S.-H."/>
        </authorList>
    </citation>
    <scope>NUCLEOTIDE SEQUENCE [LARGE SCALE GENOMIC DNA]</scope>
    <source>
        <strain evidence="2 3">IMCC14385</strain>
    </source>
</reference>
<feature type="transmembrane region" description="Helical" evidence="1">
    <location>
        <begin position="137"/>
        <end position="157"/>
    </location>
</feature>
<organism evidence="2 3">
    <name type="scientific">Halioglobus maricola</name>
    <dbReference type="NCBI Taxonomy" id="2601894"/>
    <lineage>
        <taxon>Bacteria</taxon>
        <taxon>Pseudomonadati</taxon>
        <taxon>Pseudomonadota</taxon>
        <taxon>Gammaproteobacteria</taxon>
        <taxon>Cellvibrionales</taxon>
        <taxon>Halieaceae</taxon>
        <taxon>Halioglobus</taxon>
    </lineage>
</organism>
<evidence type="ECO:0000313" key="2">
    <source>
        <dbReference type="EMBL" id="QFU75252.1"/>
    </source>
</evidence>
<keyword evidence="1" id="KW-0812">Transmembrane</keyword>
<feature type="transmembrane region" description="Helical" evidence="1">
    <location>
        <begin position="112"/>
        <end position="131"/>
    </location>
</feature>
<keyword evidence="1" id="KW-1133">Transmembrane helix</keyword>
<protein>
    <submittedName>
        <fullName evidence="2">Uncharacterized protein</fullName>
    </submittedName>
</protein>
<gene>
    <name evidence="2" type="ORF">EY643_06075</name>
</gene>
<dbReference type="AlphaFoldDB" id="A0A5P9NHJ1"/>
<accession>A0A5P9NHJ1</accession>
<proteinExistence type="predicted"/>
<feature type="transmembrane region" description="Helical" evidence="1">
    <location>
        <begin position="43"/>
        <end position="63"/>
    </location>
</feature>
<dbReference type="OrthoDB" id="5731031at2"/>
<evidence type="ECO:0000256" key="1">
    <source>
        <dbReference type="SAM" id="Phobius"/>
    </source>
</evidence>
<dbReference type="EMBL" id="CP036422">
    <property type="protein sequence ID" value="QFU75252.1"/>
    <property type="molecule type" value="Genomic_DNA"/>
</dbReference>
<name>A0A5P9NHJ1_9GAMM</name>
<keyword evidence="3" id="KW-1185">Reference proteome</keyword>
<dbReference type="Proteomes" id="UP000326287">
    <property type="component" value="Chromosome"/>
</dbReference>
<sequence length="185" mass="21557">MSDFEFLSVLVSIVIGLGLTHLLASFGSAFYSKTLNRMDAAHIAWTVTIFFILVLNWWVFLLWREFDNWNFATFFLVVIWTTAMYMLTIILYPPNLPDDANYRDVFEQNRSWFLISFVVMCLLDMLISGLRDGRLPDTFYLVFVGHYALVALVGVFVCKRWYDLGAALYISTTMVLWSFIVRHTV</sequence>
<dbReference type="RefSeq" id="WP_152661358.1">
    <property type="nucleotide sequence ID" value="NZ_CP036422.1"/>
</dbReference>
<evidence type="ECO:0000313" key="3">
    <source>
        <dbReference type="Proteomes" id="UP000326287"/>
    </source>
</evidence>